<evidence type="ECO:0000256" key="3">
    <source>
        <dbReference type="ARBA" id="ARBA00022842"/>
    </source>
</evidence>
<dbReference type="Proteomes" id="UP000597341">
    <property type="component" value="Unassembled WGS sequence"/>
</dbReference>
<dbReference type="InterPro" id="IPR037143">
    <property type="entry name" value="4-PPantetheinyl_Trfase_dom_sf"/>
</dbReference>
<dbReference type="NCBIfam" id="TIGR00556">
    <property type="entry name" value="pantethn_trn"/>
    <property type="match status" value="1"/>
</dbReference>
<keyword evidence="6" id="KW-1185">Reference proteome</keyword>
<dbReference type="RefSeq" id="WP_191280103.1">
    <property type="nucleotide sequence ID" value="NZ_BNAD01000008.1"/>
</dbReference>
<evidence type="ECO:0000313" key="5">
    <source>
        <dbReference type="EMBL" id="GHE18190.1"/>
    </source>
</evidence>
<dbReference type="InterPro" id="IPR008278">
    <property type="entry name" value="4-PPantetheinyl_Trfase_dom"/>
</dbReference>
<dbReference type="EMBL" id="BNAD01000008">
    <property type="protein sequence ID" value="GHE18190.1"/>
    <property type="molecule type" value="Genomic_DNA"/>
</dbReference>
<keyword evidence="3" id="KW-0460">Magnesium</keyword>
<keyword evidence="1" id="KW-0808">Transferase</keyword>
<evidence type="ECO:0000259" key="4">
    <source>
        <dbReference type="Pfam" id="PF01648"/>
    </source>
</evidence>
<evidence type="ECO:0000256" key="2">
    <source>
        <dbReference type="ARBA" id="ARBA00022723"/>
    </source>
</evidence>
<comment type="caution">
    <text evidence="5">The sequence shown here is derived from an EMBL/GenBank/DDBJ whole genome shotgun (WGS) entry which is preliminary data.</text>
</comment>
<organism evidence="5 6">
    <name type="scientific">Nocardioides flavus</name>
    <name type="common">ex Wang et al. 2016</name>
    <dbReference type="NCBI Taxonomy" id="2058780"/>
    <lineage>
        <taxon>Bacteria</taxon>
        <taxon>Bacillati</taxon>
        <taxon>Actinomycetota</taxon>
        <taxon>Actinomycetes</taxon>
        <taxon>Propionibacteriales</taxon>
        <taxon>Nocardioidaceae</taxon>
        <taxon>Nocardioides</taxon>
    </lineage>
</organism>
<feature type="domain" description="4'-phosphopantetheinyl transferase" evidence="4">
    <location>
        <begin position="5"/>
        <end position="84"/>
    </location>
</feature>
<evidence type="ECO:0000256" key="1">
    <source>
        <dbReference type="ARBA" id="ARBA00022679"/>
    </source>
</evidence>
<dbReference type="Pfam" id="PF01648">
    <property type="entry name" value="ACPS"/>
    <property type="match status" value="1"/>
</dbReference>
<sequence length="128" mass="13996">MSVIGVGMDVADTRRFDRLVRRGPGGLWAHWYTEAEVRECLAHDQPATAAATRFAVKEASYKALGARFAHEVRWRDIEVLEREAAWRVVLHGEMGVAAAAVGLAWLHVSTCRTGGRVVATVIAETGPD</sequence>
<proteinExistence type="predicted"/>
<dbReference type="InterPro" id="IPR004568">
    <property type="entry name" value="Ppantetheine-prot_Trfase_dom"/>
</dbReference>
<protein>
    <submittedName>
        <fullName evidence="5">Holo-[acyl-carrier-protein] synthase</fullName>
    </submittedName>
</protein>
<dbReference type="SUPFAM" id="SSF56214">
    <property type="entry name" value="4'-phosphopantetheinyl transferase"/>
    <property type="match status" value="1"/>
</dbReference>
<keyword evidence="2" id="KW-0479">Metal-binding</keyword>
<accession>A0ABQ3HMP1</accession>
<reference evidence="6" key="1">
    <citation type="journal article" date="2019" name="Int. J. Syst. Evol. Microbiol.">
        <title>The Global Catalogue of Microorganisms (GCM) 10K type strain sequencing project: providing services to taxonomists for standard genome sequencing and annotation.</title>
        <authorList>
            <consortium name="The Broad Institute Genomics Platform"/>
            <consortium name="The Broad Institute Genome Sequencing Center for Infectious Disease"/>
            <person name="Wu L."/>
            <person name="Ma J."/>
        </authorList>
    </citation>
    <scope>NUCLEOTIDE SEQUENCE [LARGE SCALE GENOMIC DNA]</scope>
    <source>
        <strain evidence="6">CGMCC 1.12791</strain>
    </source>
</reference>
<gene>
    <name evidence="5" type="primary">acpS</name>
    <name evidence="5" type="ORF">GCM10011376_28000</name>
</gene>
<name>A0ABQ3HMP1_9ACTN</name>
<dbReference type="Gene3D" id="3.90.470.20">
    <property type="entry name" value="4'-phosphopantetheinyl transferase domain"/>
    <property type="match status" value="1"/>
</dbReference>
<evidence type="ECO:0000313" key="6">
    <source>
        <dbReference type="Proteomes" id="UP000597341"/>
    </source>
</evidence>